<gene>
    <name evidence="2" type="ORF">CLV51_103225</name>
</gene>
<comment type="caution">
    <text evidence="2">The sequence shown here is derived from an EMBL/GenBank/DDBJ whole genome shotgun (WGS) entry which is preliminary data.</text>
</comment>
<dbReference type="Pfam" id="PF16400">
    <property type="entry name" value="DUF5008"/>
    <property type="match status" value="1"/>
</dbReference>
<feature type="domain" description="DUF5008" evidence="1">
    <location>
        <begin position="24"/>
        <end position="118"/>
    </location>
</feature>
<evidence type="ECO:0000313" key="2">
    <source>
        <dbReference type="EMBL" id="PSL46249.1"/>
    </source>
</evidence>
<sequence>MQLLKYKISLLLLILVIVAGCGKNNEKVYPNPYAGGRSPLGVKFSEELPAPSQGSAGDKVTFKVTGLLPYKDSIHFFMSEQEAKVVAVTDGTITIIVPAGSSSGSAYVNIGQQVFQSPVFKVIGKVKLDNTFKSGTGADDYINYLLPTSDNRYLMVGAFKQYNSNGVGDPLNGIAMIEKHGQFVPAFQTDSAVYGTGSVSSAVQLPDGKFIIGGFFTRYGRMKDINQLTRINAGGLIDTTTVQIIPTETSSGNAHEDDPNATEKNSFDTVPAFNGGTTGIVQKVLYYNNRVITIGTIYGYLQKFYRNSTKTIRYIDTRRVNSVLATDRDGNLDSTYHYNLATHEGLPGANGSIIDGFLLPGGKLVLAGSFNKFDGIAAGNIVCLDANGNLDPAFRAGTGANDRIYSAKYNAVTRKIIITGNFQSYNGIPCNGIMLLNEDGSPVSTFLPKQFHSGTASHAIQLNNGLIVVAGFFNRYDNYVREGMVIINPDGTLAAGYNNTGKMIGFVYGMQETTSAEGELAVIVYGAITSFDNTRVGNIFRMVIEK</sequence>
<dbReference type="AlphaFoldDB" id="A0A2P8HJ58"/>
<keyword evidence="3" id="KW-1185">Reference proteome</keyword>
<dbReference type="InterPro" id="IPR032175">
    <property type="entry name" value="DUF5008"/>
</dbReference>
<dbReference type="InterPro" id="IPR013783">
    <property type="entry name" value="Ig-like_fold"/>
</dbReference>
<protein>
    <submittedName>
        <fullName evidence="2">Beta-propeller uncharacterized protein DUF5122</fullName>
    </submittedName>
</protein>
<dbReference type="InterPro" id="IPR013431">
    <property type="entry name" value="Delta_60_rpt"/>
</dbReference>
<proteinExistence type="predicted"/>
<evidence type="ECO:0000313" key="3">
    <source>
        <dbReference type="Proteomes" id="UP000240971"/>
    </source>
</evidence>
<dbReference type="Pfam" id="PF17164">
    <property type="entry name" value="DUF5122"/>
    <property type="match status" value="2"/>
</dbReference>
<dbReference type="PROSITE" id="PS51257">
    <property type="entry name" value="PROKAR_LIPOPROTEIN"/>
    <property type="match status" value="1"/>
</dbReference>
<dbReference type="Gene3D" id="2.60.40.10">
    <property type="entry name" value="Immunoglobulins"/>
    <property type="match status" value="1"/>
</dbReference>
<dbReference type="RefSeq" id="WP_106529047.1">
    <property type="nucleotide sequence ID" value="NZ_PYAW01000003.1"/>
</dbReference>
<name>A0A2P8HJ58_CHINA</name>
<evidence type="ECO:0000259" key="1">
    <source>
        <dbReference type="Pfam" id="PF16400"/>
    </source>
</evidence>
<reference evidence="2 3" key="1">
    <citation type="submission" date="2018-03" db="EMBL/GenBank/DDBJ databases">
        <title>Genomic Encyclopedia of Archaeal and Bacterial Type Strains, Phase II (KMG-II): from individual species to whole genera.</title>
        <authorList>
            <person name="Goeker M."/>
        </authorList>
    </citation>
    <scope>NUCLEOTIDE SEQUENCE [LARGE SCALE GENOMIC DNA]</scope>
    <source>
        <strain evidence="2 3">DSM 24859</strain>
    </source>
</reference>
<organism evidence="2 3">
    <name type="scientific">Chitinophaga niastensis</name>
    <dbReference type="NCBI Taxonomy" id="536980"/>
    <lineage>
        <taxon>Bacteria</taxon>
        <taxon>Pseudomonadati</taxon>
        <taxon>Bacteroidota</taxon>
        <taxon>Chitinophagia</taxon>
        <taxon>Chitinophagales</taxon>
        <taxon>Chitinophagaceae</taxon>
        <taxon>Chitinophaga</taxon>
    </lineage>
</organism>
<dbReference type="EMBL" id="PYAW01000003">
    <property type="protein sequence ID" value="PSL46249.1"/>
    <property type="molecule type" value="Genomic_DNA"/>
</dbReference>
<dbReference type="Gene3D" id="2.80.10.50">
    <property type="match status" value="2"/>
</dbReference>
<dbReference type="Proteomes" id="UP000240971">
    <property type="component" value="Unassembled WGS sequence"/>
</dbReference>
<accession>A0A2P8HJ58</accession>
<dbReference type="OrthoDB" id="9805017at2"/>